<evidence type="ECO:0000259" key="3">
    <source>
        <dbReference type="PROSITE" id="PS50977"/>
    </source>
</evidence>
<dbReference type="PANTHER" id="PTHR30328:SF54">
    <property type="entry name" value="HTH-TYPE TRANSCRIPTIONAL REPRESSOR SCO4008"/>
    <property type="match status" value="1"/>
</dbReference>
<evidence type="ECO:0000256" key="1">
    <source>
        <dbReference type="ARBA" id="ARBA00023125"/>
    </source>
</evidence>
<dbReference type="Gene3D" id="1.10.357.10">
    <property type="entry name" value="Tetracycline Repressor, domain 2"/>
    <property type="match status" value="1"/>
</dbReference>
<dbReference type="RefSeq" id="WP_203946052.1">
    <property type="nucleotide sequence ID" value="NZ_BOOR01000031.1"/>
</dbReference>
<comment type="caution">
    <text evidence="4">The sequence shown here is derived from an EMBL/GenBank/DDBJ whole genome shotgun (WGS) entry which is preliminary data.</text>
</comment>
<dbReference type="InterPro" id="IPR009057">
    <property type="entry name" value="Homeodomain-like_sf"/>
</dbReference>
<dbReference type="GO" id="GO:0003677">
    <property type="term" value="F:DNA binding"/>
    <property type="evidence" value="ECO:0007669"/>
    <property type="project" value="UniProtKB-UniRule"/>
</dbReference>
<dbReference type="PRINTS" id="PR00455">
    <property type="entry name" value="HTHTETR"/>
</dbReference>
<name>A0A8J3XXF8_9ACTN</name>
<dbReference type="InterPro" id="IPR041467">
    <property type="entry name" value="Sco4008_C"/>
</dbReference>
<dbReference type="InterPro" id="IPR036271">
    <property type="entry name" value="Tet_transcr_reg_TetR-rel_C_sf"/>
</dbReference>
<proteinExistence type="predicted"/>
<dbReference type="AlphaFoldDB" id="A0A8J3XXF8"/>
<dbReference type="InterPro" id="IPR001647">
    <property type="entry name" value="HTH_TetR"/>
</dbReference>
<feature type="DNA-binding region" description="H-T-H motif" evidence="2">
    <location>
        <begin position="29"/>
        <end position="48"/>
    </location>
</feature>
<feature type="domain" description="HTH tetR-type" evidence="3">
    <location>
        <begin position="6"/>
        <end position="66"/>
    </location>
</feature>
<dbReference type="PANTHER" id="PTHR30328">
    <property type="entry name" value="TRANSCRIPTIONAL REPRESSOR"/>
    <property type="match status" value="1"/>
</dbReference>
<evidence type="ECO:0000313" key="4">
    <source>
        <dbReference type="EMBL" id="GII55866.1"/>
    </source>
</evidence>
<organism evidence="4 5">
    <name type="scientific">Planotetraspora thailandica</name>
    <dbReference type="NCBI Taxonomy" id="487172"/>
    <lineage>
        <taxon>Bacteria</taxon>
        <taxon>Bacillati</taxon>
        <taxon>Actinomycetota</taxon>
        <taxon>Actinomycetes</taxon>
        <taxon>Streptosporangiales</taxon>
        <taxon>Streptosporangiaceae</taxon>
        <taxon>Planotetraspora</taxon>
    </lineage>
</organism>
<dbReference type="GO" id="GO:0006355">
    <property type="term" value="P:regulation of DNA-templated transcription"/>
    <property type="evidence" value="ECO:0007669"/>
    <property type="project" value="UniProtKB-ARBA"/>
</dbReference>
<evidence type="ECO:0000313" key="5">
    <source>
        <dbReference type="Proteomes" id="UP000605992"/>
    </source>
</evidence>
<protein>
    <submittedName>
        <fullName evidence="4">Putative TetR family regulatory protein</fullName>
    </submittedName>
</protein>
<keyword evidence="1 2" id="KW-0238">DNA-binding</keyword>
<dbReference type="SUPFAM" id="SSF46689">
    <property type="entry name" value="Homeodomain-like"/>
    <property type="match status" value="1"/>
</dbReference>
<dbReference type="InterPro" id="IPR050109">
    <property type="entry name" value="HTH-type_TetR-like_transc_reg"/>
</dbReference>
<keyword evidence="5" id="KW-1185">Reference proteome</keyword>
<sequence length="195" mass="20807">MPKKSDDTKARVLSAATQEFAAHGIAGARVDRIAALASANKNLLYVYFGNKERLFETVYDAAVAELLDAAPFDPRDLPGYAGALFDFYRAHPDLMRLTRWRGLEQPGAQPLPAAREATKAKLQALAAAQAEGIVDAGLPPHVLLTLVLTLASTWTDGSPEAGSPTDDPETVSIRRHAVVVAVGRLTRPPAARLSA</sequence>
<dbReference type="Pfam" id="PF17926">
    <property type="entry name" value="TetR_C_21"/>
    <property type="match status" value="1"/>
</dbReference>
<dbReference type="PROSITE" id="PS50977">
    <property type="entry name" value="HTH_TETR_2"/>
    <property type="match status" value="1"/>
</dbReference>
<gene>
    <name evidence="4" type="ORF">Pth03_42550</name>
</gene>
<dbReference type="Pfam" id="PF00440">
    <property type="entry name" value="TetR_N"/>
    <property type="match status" value="1"/>
</dbReference>
<accession>A0A8J3XXF8</accession>
<dbReference type="EMBL" id="BOOR01000031">
    <property type="protein sequence ID" value="GII55866.1"/>
    <property type="molecule type" value="Genomic_DNA"/>
</dbReference>
<dbReference type="SUPFAM" id="SSF48498">
    <property type="entry name" value="Tetracyclin repressor-like, C-terminal domain"/>
    <property type="match status" value="1"/>
</dbReference>
<evidence type="ECO:0000256" key="2">
    <source>
        <dbReference type="PROSITE-ProRule" id="PRU00335"/>
    </source>
</evidence>
<reference evidence="4" key="1">
    <citation type="submission" date="2021-01" db="EMBL/GenBank/DDBJ databases">
        <title>Whole genome shotgun sequence of Planotetraspora thailandica NBRC 104271.</title>
        <authorList>
            <person name="Komaki H."/>
            <person name="Tamura T."/>
        </authorList>
    </citation>
    <scope>NUCLEOTIDE SEQUENCE</scope>
    <source>
        <strain evidence="4">NBRC 104271</strain>
    </source>
</reference>
<dbReference type="Proteomes" id="UP000605992">
    <property type="component" value="Unassembled WGS sequence"/>
</dbReference>